<dbReference type="Proteomes" id="UP000540656">
    <property type="component" value="Unassembled WGS sequence"/>
</dbReference>
<evidence type="ECO:0000313" key="7">
    <source>
        <dbReference type="Proteomes" id="UP000540656"/>
    </source>
</evidence>
<dbReference type="SUPFAM" id="SSF53756">
    <property type="entry name" value="UDP-Glycosyltransferase/glycogen phosphorylase"/>
    <property type="match status" value="1"/>
</dbReference>
<comment type="caution">
    <text evidence="6">The sequence shown here is derived from an EMBL/GenBank/DDBJ whole genome shotgun (WGS) entry which is preliminary data.</text>
</comment>
<feature type="domain" description="Glycosyltransferase subfamily 4-like N-terminal" evidence="5">
    <location>
        <begin position="133"/>
        <end position="306"/>
    </location>
</feature>
<dbReference type="AlphaFoldDB" id="A0A7Y9RXN4"/>
<protein>
    <submittedName>
        <fullName evidence="6">Glycosyltransferase involved in cell wall biosynthesis</fullName>
    </submittedName>
</protein>
<organism evidence="6 7">
    <name type="scientific">Nocardioides daedukensis</name>
    <dbReference type="NCBI Taxonomy" id="634462"/>
    <lineage>
        <taxon>Bacteria</taxon>
        <taxon>Bacillati</taxon>
        <taxon>Actinomycetota</taxon>
        <taxon>Actinomycetes</taxon>
        <taxon>Propionibacteriales</taxon>
        <taxon>Nocardioidaceae</taxon>
        <taxon>Nocardioides</taxon>
    </lineage>
</organism>
<dbReference type="InterPro" id="IPR028098">
    <property type="entry name" value="Glyco_trans_4-like_N"/>
</dbReference>
<evidence type="ECO:0000256" key="3">
    <source>
        <dbReference type="SAM" id="MobiDB-lite"/>
    </source>
</evidence>
<dbReference type="GO" id="GO:0016758">
    <property type="term" value="F:hexosyltransferase activity"/>
    <property type="evidence" value="ECO:0007669"/>
    <property type="project" value="TreeGrafter"/>
</dbReference>
<dbReference type="RefSeq" id="WP_179501717.1">
    <property type="nucleotide sequence ID" value="NZ_JACCAA010000001.1"/>
</dbReference>
<evidence type="ECO:0000259" key="5">
    <source>
        <dbReference type="Pfam" id="PF13579"/>
    </source>
</evidence>
<dbReference type="PANTHER" id="PTHR45947:SF3">
    <property type="entry name" value="SULFOQUINOVOSYL TRANSFERASE SQD2"/>
    <property type="match status" value="1"/>
</dbReference>
<feature type="region of interest" description="Disordered" evidence="3">
    <location>
        <begin position="509"/>
        <end position="535"/>
    </location>
</feature>
<keyword evidence="7" id="KW-1185">Reference proteome</keyword>
<feature type="compositionally biased region" description="Polar residues" evidence="3">
    <location>
        <begin position="513"/>
        <end position="535"/>
    </location>
</feature>
<keyword evidence="1" id="KW-0328">Glycosyltransferase</keyword>
<evidence type="ECO:0000256" key="1">
    <source>
        <dbReference type="ARBA" id="ARBA00022676"/>
    </source>
</evidence>
<name>A0A7Y9RXN4_9ACTN</name>
<proteinExistence type="predicted"/>
<evidence type="ECO:0000313" key="6">
    <source>
        <dbReference type="EMBL" id="NYG58566.1"/>
    </source>
</evidence>
<accession>A0A7Y9RXN4</accession>
<dbReference type="Pfam" id="PF00534">
    <property type="entry name" value="Glycos_transf_1"/>
    <property type="match status" value="1"/>
</dbReference>
<sequence length="535" mass="56500">MPRSHDLFVKARNVPVAASVVWRHLARGRGHAATIGARAVPRLAPVADKLAAGQSPYVVSASAALAAGDLGEARERAAKAGWRGRRLRGFIEGEIALLSPSGRARSAPSSVTELGDGPVLHLVTNSLPHIVAGYTTRTQGILAGQRQAGLDSHVVTRIGFPVTKGNLAAEPVDVVDGVPYHRLLAPLAVRNDRALARDVAETARLVEQLRPRVLHAHSNHLNGQVALALRDRFGIPVVYEVRGFLEETRSSREGQSETSEVHTLTRAAETWCMEQADAVVTISAIMRDAIIARGIDAEKVHIVPNGVGRQFVEAEAVFPAHDGGPGDKVTVGAVGTLNSYEGLDVLIEAIAQAPGTRLLLVGDGPARGELEALARALGIDAEFTGRVAPEQVVAQHQRIDIYATPRRDLPVTRLVPPIKPVEAMALGRPVVASDLPPLREIVGDDRGLLVPADDPTALAAVIRELAADPATRRTLGEAGRAEVIARRTWSGAAATYARIYASVIGVSPDASGVASTGPTPHDSSSRSPQSEENPT</sequence>
<dbReference type="GO" id="GO:1901137">
    <property type="term" value="P:carbohydrate derivative biosynthetic process"/>
    <property type="evidence" value="ECO:0007669"/>
    <property type="project" value="UniProtKB-ARBA"/>
</dbReference>
<dbReference type="EMBL" id="JACCAA010000001">
    <property type="protein sequence ID" value="NYG58566.1"/>
    <property type="molecule type" value="Genomic_DNA"/>
</dbReference>
<feature type="domain" description="Glycosyl transferase family 1" evidence="4">
    <location>
        <begin position="325"/>
        <end position="480"/>
    </location>
</feature>
<dbReference type="InterPro" id="IPR001296">
    <property type="entry name" value="Glyco_trans_1"/>
</dbReference>
<dbReference type="InterPro" id="IPR050194">
    <property type="entry name" value="Glycosyltransferase_grp1"/>
</dbReference>
<dbReference type="Pfam" id="PF13579">
    <property type="entry name" value="Glyco_trans_4_4"/>
    <property type="match status" value="1"/>
</dbReference>
<dbReference type="CDD" id="cd03794">
    <property type="entry name" value="GT4_WbuB-like"/>
    <property type="match status" value="1"/>
</dbReference>
<dbReference type="PANTHER" id="PTHR45947">
    <property type="entry name" value="SULFOQUINOVOSYL TRANSFERASE SQD2"/>
    <property type="match status" value="1"/>
</dbReference>
<evidence type="ECO:0000256" key="2">
    <source>
        <dbReference type="ARBA" id="ARBA00022679"/>
    </source>
</evidence>
<evidence type="ECO:0000259" key="4">
    <source>
        <dbReference type="Pfam" id="PF00534"/>
    </source>
</evidence>
<gene>
    <name evidence="6" type="ORF">BJ980_001489</name>
</gene>
<dbReference type="Gene3D" id="3.40.50.2000">
    <property type="entry name" value="Glycogen Phosphorylase B"/>
    <property type="match status" value="2"/>
</dbReference>
<reference evidence="6 7" key="1">
    <citation type="submission" date="2020-07" db="EMBL/GenBank/DDBJ databases">
        <title>Sequencing the genomes of 1000 actinobacteria strains.</title>
        <authorList>
            <person name="Klenk H.-P."/>
        </authorList>
    </citation>
    <scope>NUCLEOTIDE SEQUENCE [LARGE SCALE GENOMIC DNA]</scope>
    <source>
        <strain evidence="6 7">DSM 23819</strain>
    </source>
</reference>
<keyword evidence="2 6" id="KW-0808">Transferase</keyword>